<evidence type="ECO:0000313" key="1">
    <source>
        <dbReference type="EMBL" id="ANF53948.1"/>
    </source>
</evidence>
<dbReference type="EMBL" id="CP015614">
    <property type="protein sequence ID" value="ANF53948.1"/>
    <property type="molecule type" value="Genomic_DNA"/>
</dbReference>
<dbReference type="STRING" id="588932.DA69_03810"/>
<proteinExistence type="predicted"/>
<reference evidence="1 2" key="1">
    <citation type="journal article" date="2014" name="Genome Announc.">
        <title>Genome Sequence of a Promising Hydrogen-Producing Facultative Anaerobic Bacterium, Brevundimonas naejangsanensis Strain B1.</title>
        <authorList>
            <person name="Su H."/>
            <person name="Zhang T."/>
            <person name="Bao M."/>
            <person name="Jiang Y."/>
            <person name="Wang Y."/>
            <person name="Tan T."/>
        </authorList>
    </citation>
    <scope>NUCLEOTIDE SEQUENCE [LARGE SCALE GENOMIC DNA]</scope>
    <source>
        <strain evidence="1 2">B1</strain>
    </source>
</reference>
<dbReference type="AlphaFoldDB" id="A0A172Y424"/>
<protein>
    <submittedName>
        <fullName evidence="1">Uncharacterized protein</fullName>
    </submittedName>
</protein>
<accession>A0A172Y424</accession>
<keyword evidence="2" id="KW-1185">Reference proteome</keyword>
<dbReference type="KEGG" id="bne:DA69_03810"/>
<dbReference type="PROSITE" id="PS51257">
    <property type="entry name" value="PROKAR_LIPOPROTEIN"/>
    <property type="match status" value="1"/>
</dbReference>
<dbReference type="RefSeq" id="WP_025977386.1">
    <property type="nucleotide sequence ID" value="NZ_CP015614.1"/>
</dbReference>
<evidence type="ECO:0000313" key="2">
    <source>
        <dbReference type="Proteomes" id="UP000077603"/>
    </source>
</evidence>
<dbReference type="Proteomes" id="UP000077603">
    <property type="component" value="Chromosome"/>
</dbReference>
<gene>
    <name evidence="1" type="ORF">DA69_03810</name>
</gene>
<name>A0A172Y424_9CAUL</name>
<organism evidence="1 2">
    <name type="scientific">Brevundimonas naejangsanensis</name>
    <dbReference type="NCBI Taxonomy" id="588932"/>
    <lineage>
        <taxon>Bacteria</taxon>
        <taxon>Pseudomonadati</taxon>
        <taxon>Pseudomonadota</taxon>
        <taxon>Alphaproteobacteria</taxon>
        <taxon>Caulobacterales</taxon>
        <taxon>Caulobacteraceae</taxon>
        <taxon>Brevundimonas</taxon>
    </lineage>
</organism>
<sequence>MSIRVPLLIGLAVAATAGACAPYEAEPVSVYQWERKVQEVERREAERQRLCQTLDKESARYERECAGVKS</sequence>